<evidence type="ECO:0000313" key="2">
    <source>
        <dbReference type="EMBL" id="SVB89249.1"/>
    </source>
</evidence>
<proteinExistence type="inferred from homology"/>
<evidence type="ECO:0008006" key="3">
    <source>
        <dbReference type="Google" id="ProtNLM"/>
    </source>
</evidence>
<dbReference type="InterPro" id="IPR015943">
    <property type="entry name" value="WD40/YVTN_repeat-like_dom_sf"/>
</dbReference>
<dbReference type="EMBL" id="UINC01062531">
    <property type="protein sequence ID" value="SVB89249.1"/>
    <property type="molecule type" value="Genomic_DNA"/>
</dbReference>
<dbReference type="InterPro" id="IPR050282">
    <property type="entry name" value="Cycloisomerase_2"/>
</dbReference>
<dbReference type="Pfam" id="PF10282">
    <property type="entry name" value="Lactonase"/>
    <property type="match status" value="1"/>
</dbReference>
<evidence type="ECO:0000256" key="1">
    <source>
        <dbReference type="ARBA" id="ARBA00005564"/>
    </source>
</evidence>
<dbReference type="InterPro" id="IPR011048">
    <property type="entry name" value="Haem_d1_sf"/>
</dbReference>
<dbReference type="AlphaFoldDB" id="A0A382HPV1"/>
<dbReference type="InterPro" id="IPR019405">
    <property type="entry name" value="Lactonase_7-beta_prop"/>
</dbReference>
<reference evidence="2" key="1">
    <citation type="submission" date="2018-05" db="EMBL/GenBank/DDBJ databases">
        <authorList>
            <person name="Lanie J.A."/>
            <person name="Ng W.-L."/>
            <person name="Kazmierczak K.M."/>
            <person name="Andrzejewski T.M."/>
            <person name="Davidsen T.M."/>
            <person name="Wayne K.J."/>
            <person name="Tettelin H."/>
            <person name="Glass J.I."/>
            <person name="Rusch D."/>
            <person name="Podicherti R."/>
            <person name="Tsui H.-C.T."/>
            <person name="Winkler M.E."/>
        </authorList>
    </citation>
    <scope>NUCLEOTIDE SEQUENCE</scope>
</reference>
<dbReference type="PANTHER" id="PTHR30344">
    <property type="entry name" value="6-PHOSPHOGLUCONOLACTONASE-RELATED"/>
    <property type="match status" value="1"/>
</dbReference>
<dbReference type="Gene3D" id="2.130.10.10">
    <property type="entry name" value="YVTN repeat-like/Quinoprotein amine dehydrogenase"/>
    <property type="match status" value="1"/>
</dbReference>
<feature type="non-terminal residue" evidence="2">
    <location>
        <position position="1"/>
    </location>
</feature>
<comment type="similarity">
    <text evidence="1">Belongs to the cycloisomerase 2 family.</text>
</comment>
<accession>A0A382HPV1</accession>
<name>A0A382HPV1_9ZZZZ</name>
<dbReference type="SUPFAM" id="SSF51004">
    <property type="entry name" value="C-terminal (heme d1) domain of cytochrome cd1-nitrite reductase"/>
    <property type="match status" value="1"/>
</dbReference>
<gene>
    <name evidence="2" type="ORF">METZ01_LOCUS242103</name>
</gene>
<organism evidence="2">
    <name type="scientific">marine metagenome</name>
    <dbReference type="NCBI Taxonomy" id="408172"/>
    <lineage>
        <taxon>unclassified sequences</taxon>
        <taxon>metagenomes</taxon>
        <taxon>ecological metagenomes</taxon>
    </lineage>
</organism>
<dbReference type="GO" id="GO:0017057">
    <property type="term" value="F:6-phosphogluconolactonase activity"/>
    <property type="evidence" value="ECO:0007669"/>
    <property type="project" value="TreeGrafter"/>
</dbReference>
<sequence>VTNFRFFVGTYTHEAPNGGGIYSFELDDKSGRVKRLSIAGGLQNPSFLVLNPSKRYLYAVSEINSRCGKNEGSVSAFSVGEDGGLSEEVRRGTGGAGPCHIRVNPNGTVLVATNYHGGSVASYPINPEGSLGELATFIQHEGSSVDTKRQNEAHAHSSIFSADGSIAYVADLGMDRIVAYKLDPLNARLISAEEVDTETHSGAGPRHMAWHPNLRILYVINELDSTISTYSHKRDNSLDLVQTTKTIPHDFPGRNTCADIHVSQDGRFVYGTNRGHDSIAIFEIEDGSGIITPIG</sequence>
<feature type="non-terminal residue" evidence="2">
    <location>
        <position position="295"/>
    </location>
</feature>
<protein>
    <recommendedName>
        <fullName evidence="3">6-phosphogluconolactonase</fullName>
    </recommendedName>
</protein>
<dbReference type="PANTHER" id="PTHR30344:SF1">
    <property type="entry name" value="6-PHOSPHOGLUCONOLACTONASE"/>
    <property type="match status" value="1"/>
</dbReference>